<name>A0A162A071_9GAMM</name>
<organism evidence="12 13">
    <name type="scientific">Pseudoalteromonas luteoviolacea DSM 6061</name>
    <dbReference type="NCBI Taxonomy" id="1365250"/>
    <lineage>
        <taxon>Bacteria</taxon>
        <taxon>Pseudomonadati</taxon>
        <taxon>Pseudomonadota</taxon>
        <taxon>Gammaproteobacteria</taxon>
        <taxon>Alteromonadales</taxon>
        <taxon>Pseudoalteromonadaceae</taxon>
        <taxon>Pseudoalteromonas</taxon>
    </lineage>
</organism>
<dbReference type="GO" id="GO:0016829">
    <property type="term" value="F:lyase activity"/>
    <property type="evidence" value="ECO:0007669"/>
    <property type="project" value="UniProtKB-KW"/>
</dbReference>
<keyword evidence="13" id="KW-1185">Reference proteome</keyword>
<evidence type="ECO:0000256" key="10">
    <source>
        <dbReference type="ARBA" id="ARBA00047838"/>
    </source>
</evidence>
<keyword evidence="5 11" id="KW-0028">Amino-acid biosynthesis</keyword>
<keyword evidence="7" id="KW-0456">Lyase</keyword>
<dbReference type="Proteomes" id="UP000076643">
    <property type="component" value="Unassembled WGS sequence"/>
</dbReference>
<dbReference type="SUPFAM" id="SSF51366">
    <property type="entry name" value="Ribulose-phoshate binding barrel"/>
    <property type="match status" value="1"/>
</dbReference>
<dbReference type="Gene3D" id="3.20.20.70">
    <property type="entry name" value="Aldolase class I"/>
    <property type="match status" value="1"/>
</dbReference>
<dbReference type="GO" id="GO:0000105">
    <property type="term" value="P:L-histidine biosynthetic process"/>
    <property type="evidence" value="ECO:0007669"/>
    <property type="project" value="UniProtKB-UniPathway"/>
</dbReference>
<dbReference type="InterPro" id="IPR013785">
    <property type="entry name" value="Aldolase_TIM"/>
</dbReference>
<evidence type="ECO:0000256" key="6">
    <source>
        <dbReference type="ARBA" id="ARBA00023102"/>
    </source>
</evidence>
<protein>
    <recommendedName>
        <fullName evidence="4">imidazole glycerol-phosphate synthase</fullName>
        <ecNumber evidence="4">4.3.2.10</ecNumber>
    </recommendedName>
    <alternativeName>
        <fullName evidence="9">IGP synthase cyclase subunit</fullName>
    </alternativeName>
</protein>
<comment type="caution">
    <text evidence="12">The sequence shown here is derived from an EMBL/GenBank/DDBJ whole genome shotgun (WGS) entry which is preliminary data.</text>
</comment>
<evidence type="ECO:0000256" key="4">
    <source>
        <dbReference type="ARBA" id="ARBA00012809"/>
    </source>
</evidence>
<dbReference type="AlphaFoldDB" id="A0A162A071"/>
<dbReference type="Pfam" id="PF00977">
    <property type="entry name" value="His_biosynth"/>
    <property type="match status" value="1"/>
</dbReference>
<comment type="subunit">
    <text evidence="3">Heterodimer of HisH and HisF.</text>
</comment>
<dbReference type="InterPro" id="IPR004651">
    <property type="entry name" value="HisF"/>
</dbReference>
<dbReference type="EMBL" id="AUYB01000095">
    <property type="protein sequence ID" value="KZN40507.1"/>
    <property type="molecule type" value="Genomic_DNA"/>
</dbReference>
<evidence type="ECO:0000256" key="11">
    <source>
        <dbReference type="RuleBase" id="RU003657"/>
    </source>
</evidence>
<dbReference type="GO" id="GO:0000107">
    <property type="term" value="F:imidazoleglycerol-phosphate synthase activity"/>
    <property type="evidence" value="ECO:0007669"/>
    <property type="project" value="InterPro"/>
</dbReference>
<comment type="function">
    <text evidence="8">IGPS catalyzes the conversion of PRFAR and glutamine to IGP, AICAR and glutamate. The HisF subunit catalyzes the cyclization activity that produces IGP and AICAR from PRFAR using the ammonia provided by the HisH subunit.</text>
</comment>
<dbReference type="InterPro" id="IPR011060">
    <property type="entry name" value="RibuloseP-bd_barrel"/>
</dbReference>
<evidence type="ECO:0000256" key="7">
    <source>
        <dbReference type="ARBA" id="ARBA00023239"/>
    </source>
</evidence>
<proteinExistence type="inferred from homology"/>
<evidence type="ECO:0000313" key="13">
    <source>
        <dbReference type="Proteomes" id="UP000076643"/>
    </source>
</evidence>
<evidence type="ECO:0000256" key="9">
    <source>
        <dbReference type="ARBA" id="ARBA00030264"/>
    </source>
</evidence>
<dbReference type="UniPathway" id="UPA00031">
    <property type="reaction ID" value="UER00010"/>
</dbReference>
<dbReference type="InterPro" id="IPR050064">
    <property type="entry name" value="IGPS_HisA/HisF"/>
</dbReference>
<dbReference type="PANTHER" id="PTHR21235:SF2">
    <property type="entry name" value="IMIDAZOLE GLYCEROL PHOSPHATE SYNTHASE HISHF"/>
    <property type="match status" value="1"/>
</dbReference>
<evidence type="ECO:0000313" key="12">
    <source>
        <dbReference type="EMBL" id="KZN40507.1"/>
    </source>
</evidence>
<comment type="pathway">
    <text evidence="1">Amino-acid biosynthesis; L-histidine biosynthesis; L-histidine from 5-phospho-alpha-D-ribose 1-diphosphate: step 5/9.</text>
</comment>
<reference evidence="12 13" key="1">
    <citation type="submission" date="2013-07" db="EMBL/GenBank/DDBJ databases">
        <title>Comparative Genomic and Metabolomic Analysis of Twelve Strains of Pseudoalteromonas luteoviolacea.</title>
        <authorList>
            <person name="Vynne N.G."/>
            <person name="Mansson M."/>
            <person name="Gram L."/>
        </authorList>
    </citation>
    <scope>NUCLEOTIDE SEQUENCE [LARGE SCALE GENOMIC DNA]</scope>
    <source>
        <strain evidence="12 13">DSM 6061</strain>
    </source>
</reference>
<dbReference type="PATRIC" id="fig|1365250.3.peg.1642"/>
<dbReference type="CDD" id="cd04731">
    <property type="entry name" value="HisF"/>
    <property type="match status" value="1"/>
</dbReference>
<evidence type="ECO:0000256" key="3">
    <source>
        <dbReference type="ARBA" id="ARBA00011152"/>
    </source>
</evidence>
<gene>
    <name evidence="12" type="ORF">N475_12060</name>
</gene>
<evidence type="ECO:0000256" key="5">
    <source>
        <dbReference type="ARBA" id="ARBA00022605"/>
    </source>
</evidence>
<evidence type="ECO:0000256" key="2">
    <source>
        <dbReference type="ARBA" id="ARBA00009667"/>
    </source>
</evidence>
<dbReference type="PANTHER" id="PTHR21235">
    <property type="entry name" value="IMIDAZOLE GLYCEROL PHOSPHATE SYNTHASE SUBUNIT HISF/H IGP SYNTHASE SUBUNIT HISF/H"/>
    <property type="match status" value="1"/>
</dbReference>
<dbReference type="NCBIfam" id="NF038364">
    <property type="entry name" value="AglZ_HisF2_fam"/>
    <property type="match status" value="1"/>
</dbReference>
<comment type="similarity">
    <text evidence="2 11">Belongs to the HisA/HisF family.</text>
</comment>
<sequence length="248" mass="27102">MPCLLLKGKGLVKTEKFKNERYVGDPINAVRIFNQKEVDELVLFDIDSTNKQTPINFSLLEQIASECFMPICYGGGVKTMADFRKLFYMGIEKVSVSSLLFEKPDIIKEAVSVYGSQSIVATLDVKQSRFRKKYVVCTHSSKNKIKMSPVEAAQYASDLGVGEIILNTVHRDGTWSGFDSNLVKQVVDSVNIPVVAAGGAGSLDDIKSVVDDAHASAVAIGSMAVFQSKDMGVLIKFPSHSELSQILI</sequence>
<comment type="catalytic activity">
    <reaction evidence="10">
        <text>5-[(5-phospho-1-deoxy-D-ribulos-1-ylimino)methylamino]-1-(5-phospho-beta-D-ribosyl)imidazole-4-carboxamide + L-glutamine = D-erythro-1-(imidazol-4-yl)glycerol 3-phosphate + 5-amino-1-(5-phospho-beta-D-ribosyl)imidazole-4-carboxamide + L-glutamate + H(+)</text>
        <dbReference type="Rhea" id="RHEA:24793"/>
        <dbReference type="ChEBI" id="CHEBI:15378"/>
        <dbReference type="ChEBI" id="CHEBI:29985"/>
        <dbReference type="ChEBI" id="CHEBI:58278"/>
        <dbReference type="ChEBI" id="CHEBI:58359"/>
        <dbReference type="ChEBI" id="CHEBI:58475"/>
        <dbReference type="ChEBI" id="CHEBI:58525"/>
        <dbReference type="EC" id="4.3.2.10"/>
    </reaction>
</comment>
<keyword evidence="6 11" id="KW-0368">Histidine biosynthesis</keyword>
<dbReference type="EC" id="4.3.2.10" evidence="4"/>
<evidence type="ECO:0000256" key="8">
    <source>
        <dbReference type="ARBA" id="ARBA00025475"/>
    </source>
</evidence>
<accession>A0A162A071</accession>
<evidence type="ECO:0000256" key="1">
    <source>
        <dbReference type="ARBA" id="ARBA00005091"/>
    </source>
</evidence>
<dbReference type="InterPro" id="IPR006062">
    <property type="entry name" value="His_biosynth"/>
</dbReference>